<dbReference type="InterPro" id="IPR027417">
    <property type="entry name" value="P-loop_NTPase"/>
</dbReference>
<dbReference type="Proteomes" id="UP001501444">
    <property type="component" value="Unassembled WGS sequence"/>
</dbReference>
<sequence>MPSPSNRVILAAAGSRKTQLIIDGAAEQPDRRTLITTYTTENLAQITRRLQEQTGIVPGNITLLGWFSFLVNQAARPYQAALLDQPDFIHSLNFTGQRPRYTPRDQLRKFYFDRGANLYRDGVADFACRVDEASGGAAVRRLAAMYDRIYVDELQDLVGYDLDFLDRLFRSGIEIIAVGDPRQHTFATNNSPRNKKYRGAGLLNWLQTRNDRCTVETRAESWRCNQQICDWADALYPTMPPTKSRNDERTGHDGIFAIAHTDVPAYIAKYGPTVLRNSRAVPTMGLPALNIGLSKGSTYDRVLIFPTKPMLAYLRTADPNPLKAPDRLYVAVTRARHSVAFVVDQRDATFVP</sequence>
<dbReference type="Gene3D" id="3.40.50.300">
    <property type="entry name" value="P-loop containing nucleotide triphosphate hydrolases"/>
    <property type="match status" value="1"/>
</dbReference>
<accession>A0ABN3GHK7</accession>
<evidence type="ECO:0000313" key="1">
    <source>
        <dbReference type="EMBL" id="GAA2351814.1"/>
    </source>
</evidence>
<organism evidence="1 2">
    <name type="scientific">Dactylosporangium salmoneum</name>
    <dbReference type="NCBI Taxonomy" id="53361"/>
    <lineage>
        <taxon>Bacteria</taxon>
        <taxon>Bacillati</taxon>
        <taxon>Actinomycetota</taxon>
        <taxon>Actinomycetes</taxon>
        <taxon>Micromonosporales</taxon>
        <taxon>Micromonosporaceae</taxon>
        <taxon>Dactylosporangium</taxon>
    </lineage>
</organism>
<protein>
    <submittedName>
        <fullName evidence="1">AAA family ATPase</fullName>
    </submittedName>
</protein>
<dbReference type="RefSeq" id="WP_344614150.1">
    <property type="nucleotide sequence ID" value="NZ_BAAARV010000031.1"/>
</dbReference>
<proteinExistence type="predicted"/>
<gene>
    <name evidence="1" type="ORF">GCM10010170_042150</name>
</gene>
<comment type="caution">
    <text evidence="1">The sequence shown here is derived from an EMBL/GenBank/DDBJ whole genome shotgun (WGS) entry which is preliminary data.</text>
</comment>
<dbReference type="InterPro" id="IPR000212">
    <property type="entry name" value="DNA_helicase_UvrD/REP"/>
</dbReference>
<name>A0ABN3GHK7_9ACTN</name>
<keyword evidence="2" id="KW-1185">Reference proteome</keyword>
<dbReference type="PANTHER" id="PTHR11070">
    <property type="entry name" value="UVRD / RECB / PCRA DNA HELICASE FAMILY MEMBER"/>
    <property type="match status" value="1"/>
</dbReference>
<dbReference type="SUPFAM" id="SSF52540">
    <property type="entry name" value="P-loop containing nucleoside triphosphate hydrolases"/>
    <property type="match status" value="1"/>
</dbReference>
<dbReference type="EMBL" id="BAAARV010000031">
    <property type="protein sequence ID" value="GAA2351814.1"/>
    <property type="molecule type" value="Genomic_DNA"/>
</dbReference>
<evidence type="ECO:0000313" key="2">
    <source>
        <dbReference type="Proteomes" id="UP001501444"/>
    </source>
</evidence>
<dbReference type="PANTHER" id="PTHR11070:SF2">
    <property type="entry name" value="ATP-DEPENDENT DNA HELICASE SRS2"/>
    <property type="match status" value="1"/>
</dbReference>
<reference evidence="1 2" key="1">
    <citation type="journal article" date="2019" name="Int. J. Syst. Evol. Microbiol.">
        <title>The Global Catalogue of Microorganisms (GCM) 10K type strain sequencing project: providing services to taxonomists for standard genome sequencing and annotation.</title>
        <authorList>
            <consortium name="The Broad Institute Genomics Platform"/>
            <consortium name="The Broad Institute Genome Sequencing Center for Infectious Disease"/>
            <person name="Wu L."/>
            <person name="Ma J."/>
        </authorList>
    </citation>
    <scope>NUCLEOTIDE SEQUENCE [LARGE SCALE GENOMIC DNA]</scope>
    <source>
        <strain evidence="1 2">JCM 3272</strain>
    </source>
</reference>